<evidence type="ECO:0000256" key="2">
    <source>
        <dbReference type="ARBA" id="ARBA00020055"/>
    </source>
</evidence>
<keyword evidence="4" id="KW-0498">Mitosis</keyword>
<sequence length="414" mass="46888">MDFKMKSDKNKTPKSKIIGKVLNANSPFSSFPSFSTPPSRFVKIFNPFSQHLVERLHLPTLSGSPSVFNPIEKEQDKFKWSIDNISKFQPADIDETTIDQHVFDDDSHLESIVQDKIDKFFSEKVIIPSPMTNEVKSRALVCSHSPMRRPIKQSVTCSTQTTLTLPPKLPPHVEEALKPYFCYSEEKDNVNTSLHHQLFEIDTPSKNIADVSRVSSPALSTGLSPIHLPTPFTDERDNSLVMPPDCTLSPIGRKSPKHSKSACRLDFSEKMSVDASMLVPDIRNTSNLSIKEPNCSIIHDNTVNSSLNWDMEYKQLSLSPTTHNSTDKMDISNTTTPHSKQFPSQRKRLSESFKDEEYEEDLLQLKEDRKIKKQSVRDELAETGYMTGSIQLEDLTWDPHVFASTPSKTKSIVF</sequence>
<dbReference type="OrthoDB" id="10020858at2759"/>
<keyword evidence="5" id="KW-0131">Cell cycle</keyword>
<dbReference type="GO" id="GO:0007088">
    <property type="term" value="P:regulation of mitotic nuclear division"/>
    <property type="evidence" value="ECO:0007669"/>
    <property type="project" value="TreeGrafter"/>
</dbReference>
<dbReference type="GO" id="GO:0005634">
    <property type="term" value="C:nucleus"/>
    <property type="evidence" value="ECO:0007669"/>
    <property type="project" value="TreeGrafter"/>
</dbReference>
<evidence type="ECO:0000256" key="6">
    <source>
        <dbReference type="SAM" id="MobiDB-lite"/>
    </source>
</evidence>
<proteinExistence type="inferred from homology"/>
<feature type="region of interest" description="Disordered" evidence="6">
    <location>
        <begin position="320"/>
        <end position="353"/>
    </location>
</feature>
<evidence type="ECO:0000256" key="5">
    <source>
        <dbReference type="ARBA" id="ARBA00023306"/>
    </source>
</evidence>
<dbReference type="PRINTS" id="PR02038">
    <property type="entry name" value="AURORABORA"/>
</dbReference>
<dbReference type="GO" id="GO:0019901">
    <property type="term" value="F:protein kinase binding"/>
    <property type="evidence" value="ECO:0007669"/>
    <property type="project" value="TreeGrafter"/>
</dbReference>
<gene>
    <name evidence="7" type="ORF">MELIAE_LOCUS6813</name>
</gene>
<name>A0A9P0B4J4_BRAAE</name>
<reference evidence="7" key="1">
    <citation type="submission" date="2021-12" db="EMBL/GenBank/DDBJ databases">
        <authorList>
            <person name="King R."/>
        </authorList>
    </citation>
    <scope>NUCLEOTIDE SEQUENCE</scope>
</reference>
<dbReference type="Pfam" id="PF15280">
    <property type="entry name" value="BORA_N"/>
    <property type="match status" value="1"/>
</dbReference>
<organism evidence="7 8">
    <name type="scientific">Brassicogethes aeneus</name>
    <name type="common">Rape pollen beetle</name>
    <name type="synonym">Meligethes aeneus</name>
    <dbReference type="NCBI Taxonomy" id="1431903"/>
    <lineage>
        <taxon>Eukaryota</taxon>
        <taxon>Metazoa</taxon>
        <taxon>Ecdysozoa</taxon>
        <taxon>Arthropoda</taxon>
        <taxon>Hexapoda</taxon>
        <taxon>Insecta</taxon>
        <taxon>Pterygota</taxon>
        <taxon>Neoptera</taxon>
        <taxon>Endopterygota</taxon>
        <taxon>Coleoptera</taxon>
        <taxon>Polyphaga</taxon>
        <taxon>Cucujiformia</taxon>
        <taxon>Nitidulidae</taxon>
        <taxon>Meligethinae</taxon>
        <taxon>Brassicogethes</taxon>
    </lineage>
</organism>
<dbReference type="GO" id="GO:0051301">
    <property type="term" value="P:cell division"/>
    <property type="evidence" value="ECO:0007669"/>
    <property type="project" value="UniProtKB-KW"/>
</dbReference>
<evidence type="ECO:0000256" key="4">
    <source>
        <dbReference type="ARBA" id="ARBA00022776"/>
    </source>
</evidence>
<comment type="similarity">
    <text evidence="1">Belongs to the BORA family.</text>
</comment>
<dbReference type="InterPro" id="IPR023252">
    <property type="entry name" value="Aurora_borealis_protein"/>
</dbReference>
<evidence type="ECO:0000256" key="3">
    <source>
        <dbReference type="ARBA" id="ARBA00022618"/>
    </source>
</evidence>
<accession>A0A9P0B4J4</accession>
<dbReference type="EMBL" id="OV121135">
    <property type="protein sequence ID" value="CAH0555442.1"/>
    <property type="molecule type" value="Genomic_DNA"/>
</dbReference>
<keyword evidence="8" id="KW-1185">Reference proteome</keyword>
<dbReference type="PANTHER" id="PTHR14728:SF2">
    <property type="entry name" value="PROTEIN AURORA BOREALIS"/>
    <property type="match status" value="1"/>
</dbReference>
<feature type="compositionally biased region" description="Polar residues" evidence="6">
    <location>
        <begin position="331"/>
        <end position="344"/>
    </location>
</feature>
<evidence type="ECO:0000313" key="7">
    <source>
        <dbReference type="EMBL" id="CAH0555442.1"/>
    </source>
</evidence>
<evidence type="ECO:0000313" key="8">
    <source>
        <dbReference type="Proteomes" id="UP001154078"/>
    </source>
</evidence>
<dbReference type="GO" id="GO:0005737">
    <property type="term" value="C:cytoplasm"/>
    <property type="evidence" value="ECO:0007669"/>
    <property type="project" value="TreeGrafter"/>
</dbReference>
<dbReference type="AlphaFoldDB" id="A0A9P0B4J4"/>
<dbReference type="Proteomes" id="UP001154078">
    <property type="component" value="Chromosome 4"/>
</dbReference>
<keyword evidence="3" id="KW-0132">Cell division</keyword>
<dbReference type="PANTHER" id="PTHR14728">
    <property type="entry name" value="PROTEIN AURORA BOREALIS"/>
    <property type="match status" value="1"/>
</dbReference>
<protein>
    <recommendedName>
        <fullName evidence="2">Protein aurora borealis</fullName>
    </recommendedName>
</protein>
<dbReference type="GO" id="GO:0060236">
    <property type="term" value="P:regulation of mitotic spindle organization"/>
    <property type="evidence" value="ECO:0007669"/>
    <property type="project" value="TreeGrafter"/>
</dbReference>
<evidence type="ECO:0000256" key="1">
    <source>
        <dbReference type="ARBA" id="ARBA00010963"/>
    </source>
</evidence>